<dbReference type="Gene3D" id="1.10.418.10">
    <property type="entry name" value="Calponin-like domain"/>
    <property type="match status" value="2"/>
</dbReference>
<evidence type="ECO:0000313" key="7">
    <source>
        <dbReference type="EMBL" id="CAF4072762.1"/>
    </source>
</evidence>
<reference evidence="7" key="1">
    <citation type="submission" date="2021-02" db="EMBL/GenBank/DDBJ databases">
        <authorList>
            <person name="Nowell W R."/>
        </authorList>
    </citation>
    <scope>NUCLEOTIDE SEQUENCE</scope>
</reference>
<dbReference type="InterPro" id="IPR001715">
    <property type="entry name" value="CH_dom"/>
</dbReference>
<dbReference type="Proteomes" id="UP000682733">
    <property type="component" value="Unassembled WGS sequence"/>
</dbReference>
<dbReference type="Proteomes" id="UP000677228">
    <property type="component" value="Unassembled WGS sequence"/>
</dbReference>
<dbReference type="PANTHER" id="PTHR11915">
    <property type="entry name" value="SPECTRIN/FILAMIN RELATED CYTOSKELETAL PROTEIN"/>
    <property type="match status" value="1"/>
</dbReference>
<feature type="domain" description="Calponin-homology (CH)" evidence="5">
    <location>
        <begin position="176"/>
        <end position="282"/>
    </location>
</feature>
<dbReference type="AlphaFoldDB" id="A0A8S2Q124"/>
<dbReference type="FunFam" id="1.10.418.10:FF:000004">
    <property type="entry name" value="Spectrin beta chain"/>
    <property type="match status" value="1"/>
</dbReference>
<evidence type="ECO:0000313" key="6">
    <source>
        <dbReference type="EMBL" id="CAF1266748.1"/>
    </source>
</evidence>
<dbReference type="InterPro" id="IPR002017">
    <property type="entry name" value="Spectrin_repeat"/>
</dbReference>
<protein>
    <recommendedName>
        <fullName evidence="5">Calponin-homology (CH) domain-containing protein</fullName>
    </recommendedName>
</protein>
<organism evidence="7 8">
    <name type="scientific">Didymodactylos carnosus</name>
    <dbReference type="NCBI Taxonomy" id="1234261"/>
    <lineage>
        <taxon>Eukaryota</taxon>
        <taxon>Metazoa</taxon>
        <taxon>Spiralia</taxon>
        <taxon>Gnathifera</taxon>
        <taxon>Rotifera</taxon>
        <taxon>Eurotatoria</taxon>
        <taxon>Bdelloidea</taxon>
        <taxon>Philodinida</taxon>
        <taxon>Philodinidae</taxon>
        <taxon>Didymodactylos</taxon>
    </lineage>
</organism>
<dbReference type="InterPro" id="IPR001589">
    <property type="entry name" value="Actinin_actin-bd_CS"/>
</dbReference>
<accession>A0A8S2Q124</accession>
<dbReference type="PROSITE" id="PS50021">
    <property type="entry name" value="CH"/>
    <property type="match status" value="2"/>
</dbReference>
<gene>
    <name evidence="6" type="ORF">OVA965_LOCUS26991</name>
    <name evidence="7" type="ORF">TMI583_LOCUS27734</name>
</gene>
<dbReference type="InterPro" id="IPR036872">
    <property type="entry name" value="CH_dom_sf"/>
</dbReference>
<dbReference type="GO" id="GO:0003779">
    <property type="term" value="F:actin binding"/>
    <property type="evidence" value="ECO:0007669"/>
    <property type="project" value="UniProtKB-KW"/>
</dbReference>
<dbReference type="EMBL" id="CAJNOK010017586">
    <property type="protein sequence ID" value="CAF1266748.1"/>
    <property type="molecule type" value="Genomic_DNA"/>
</dbReference>
<comment type="caution">
    <text evidence="7">The sequence shown here is derived from an EMBL/GenBank/DDBJ whole genome shotgun (WGS) entry which is preliminary data.</text>
</comment>
<sequence length="1046" mass="122346">LDMSSTLNGLGIGGDHSHSFDINQMVLDVGEQQDDCNSSARMFERTRIQVLADERGHVQKKTFTKWVNSHLSRVGCRIQDLYTDLSDGRMLIRLLEILSGERLPKATRGKMRIHCLENVDKAIMFLQEQHVHLENIGAHDIVDGNSSLILGLIWTIILRFQIQDITIEEFESSETKSAKDALLLWCQMKTADYSNVNVRNFTSSWKDGLAFCALIHKHRPDLIPQFKTLTKDQPMNNLKLAFDTCEKKLGITKLLDPEDVNVEYVDEKSIITYIVTLYHYFSKMKNDSVQGRRLAKVVGSALDSEKMQLEYERLTSDLLQWIELTIQQLNNRTFPNSLAKVQEKLIEFNKYRVIDKPGRFAEKGNLEVLLFTLQSKERANQQVPYYPREGKMISDINQAWESLERAEHERELALREEILRQERLEQLASKFNRKAGLREKWLTDSEKLVASDQFGSDLTSVEAAFKKQEAIQTDIAAFEERLQNIMAIANELKLEDYHDYSTIEARKKNVDMHWEYLVSLVTKRRQCLELAYNLQRVFQEMQYILDWISDLKWRLKSDDIEKNLMSADDLLQRQSLIEADIFVIDERLKRAITDVDEYLDPSVNIDGYRPSTTEDIEYRIHNLQSAYEELIDLARKQREQLEQGKLLWKFYSDMNDEEIWIDEKQQQMTSPDYGHDVNSVLSLKNKHKSQEYDMQIRYTQLEQLLNTGEQMIGQAHFGTPKISNRLELVKQKWDNLIRESNERAKHLQESYDYYQFFSDADDIDTWMLDMLKLVSSEDIGRDELSAQTLLKKHKDVQDLLDNYRKTIDGLKQVNLQQLTADDRQSQDVQQRIQSINRRYAELLELSKLRKQKLHDAISLFRLFHDADNVEAWIDEKERFLATLDPTIVNDIEELEVIKHRFDGFERDMNSTASKVAVVGHQARALMQIDHPNSQEILDRMNRLNQNWAQLRKLVDKKRDDLSSTFGVQTFHIECNETISWIQDKIRIVQSTEDLGRDLGGVMTMQRRLSGLERDMAAIQSKLDQLENEAQKLEKDHPEESQDIRTK</sequence>
<feature type="compositionally biased region" description="Basic and acidic residues" evidence="4">
    <location>
        <begin position="1028"/>
        <end position="1046"/>
    </location>
</feature>
<name>A0A8S2Q124_9BILA</name>
<dbReference type="Pfam" id="PF00307">
    <property type="entry name" value="CH"/>
    <property type="match status" value="2"/>
</dbReference>
<evidence type="ECO:0000256" key="1">
    <source>
        <dbReference type="ARBA" id="ARBA00022737"/>
    </source>
</evidence>
<evidence type="ECO:0000313" key="8">
    <source>
        <dbReference type="Proteomes" id="UP000682733"/>
    </source>
</evidence>
<dbReference type="FunFam" id="1.10.418.10:FF:000001">
    <property type="entry name" value="Actinin alpha 1"/>
    <property type="match status" value="1"/>
</dbReference>
<feature type="coiled-coil region" evidence="3">
    <location>
        <begin position="793"/>
        <end position="845"/>
    </location>
</feature>
<dbReference type="InterPro" id="IPR018159">
    <property type="entry name" value="Spectrin/alpha-actinin"/>
</dbReference>
<feature type="domain" description="Calponin-homology (CH)" evidence="5">
    <location>
        <begin position="57"/>
        <end position="161"/>
    </location>
</feature>
<evidence type="ECO:0000256" key="4">
    <source>
        <dbReference type="SAM" id="MobiDB-lite"/>
    </source>
</evidence>
<dbReference type="SMART" id="SM00033">
    <property type="entry name" value="CH"/>
    <property type="match status" value="2"/>
</dbReference>
<dbReference type="PROSITE" id="PS00020">
    <property type="entry name" value="ACTININ_2"/>
    <property type="match status" value="1"/>
</dbReference>
<dbReference type="SUPFAM" id="SSF46966">
    <property type="entry name" value="Spectrin repeat"/>
    <property type="match status" value="7"/>
</dbReference>
<dbReference type="EMBL" id="CAJOBA010039145">
    <property type="protein sequence ID" value="CAF4072762.1"/>
    <property type="molecule type" value="Genomic_DNA"/>
</dbReference>
<dbReference type="Gene3D" id="1.20.58.60">
    <property type="match status" value="4"/>
</dbReference>
<keyword evidence="1" id="KW-0677">Repeat</keyword>
<keyword evidence="2" id="KW-0009">Actin-binding</keyword>
<evidence type="ECO:0000259" key="5">
    <source>
        <dbReference type="PROSITE" id="PS50021"/>
    </source>
</evidence>
<dbReference type="SMART" id="SM00150">
    <property type="entry name" value="SPEC"/>
    <property type="match status" value="7"/>
</dbReference>
<proteinExistence type="predicted"/>
<dbReference type="PROSITE" id="PS00019">
    <property type="entry name" value="ACTININ_1"/>
    <property type="match status" value="1"/>
</dbReference>
<dbReference type="SUPFAM" id="SSF47576">
    <property type="entry name" value="Calponin-homology domain, CH-domain"/>
    <property type="match status" value="1"/>
</dbReference>
<feature type="non-terminal residue" evidence="7">
    <location>
        <position position="1"/>
    </location>
</feature>
<keyword evidence="3" id="KW-0175">Coiled coil</keyword>
<evidence type="ECO:0000256" key="3">
    <source>
        <dbReference type="SAM" id="Coils"/>
    </source>
</evidence>
<feature type="region of interest" description="Disordered" evidence="4">
    <location>
        <begin position="1026"/>
        <end position="1046"/>
    </location>
</feature>
<feature type="non-terminal residue" evidence="7">
    <location>
        <position position="1046"/>
    </location>
</feature>
<evidence type="ECO:0000256" key="2">
    <source>
        <dbReference type="ARBA" id="ARBA00023203"/>
    </source>
</evidence>
<dbReference type="FunFam" id="1.20.58.60:FF:000172">
    <property type="entry name" value="Spectrin beta chain"/>
    <property type="match status" value="1"/>
</dbReference>
<dbReference type="CDD" id="cd00176">
    <property type="entry name" value="SPEC"/>
    <property type="match status" value="4"/>
</dbReference>
<dbReference type="CDD" id="cd21246">
    <property type="entry name" value="CH_SPTB-like_rpt1"/>
    <property type="match status" value="1"/>
</dbReference>
<dbReference type="Pfam" id="PF00435">
    <property type="entry name" value="Spectrin"/>
    <property type="match status" value="7"/>
</dbReference>